<dbReference type="RefSeq" id="WP_143100620.1">
    <property type="nucleotide sequence ID" value="NZ_FOLQ01000001.1"/>
</dbReference>
<dbReference type="OrthoDB" id="964967at2"/>
<dbReference type="AlphaFoldDB" id="A0A1I1GGP5"/>
<evidence type="ECO:0000313" key="2">
    <source>
        <dbReference type="Proteomes" id="UP000198598"/>
    </source>
</evidence>
<evidence type="ECO:0000313" key="1">
    <source>
        <dbReference type="EMBL" id="SFC10959.1"/>
    </source>
</evidence>
<gene>
    <name evidence="1" type="ORF">SAMN05216167_101473</name>
</gene>
<organism evidence="1 2">
    <name type="scientific">Spirosoma endophyticum</name>
    <dbReference type="NCBI Taxonomy" id="662367"/>
    <lineage>
        <taxon>Bacteria</taxon>
        <taxon>Pseudomonadati</taxon>
        <taxon>Bacteroidota</taxon>
        <taxon>Cytophagia</taxon>
        <taxon>Cytophagales</taxon>
        <taxon>Cytophagaceae</taxon>
        <taxon>Spirosoma</taxon>
    </lineage>
</organism>
<reference evidence="1 2" key="1">
    <citation type="submission" date="2016-10" db="EMBL/GenBank/DDBJ databases">
        <authorList>
            <person name="de Groot N.N."/>
        </authorList>
    </citation>
    <scope>NUCLEOTIDE SEQUENCE [LARGE SCALE GENOMIC DNA]</scope>
    <source>
        <strain evidence="1 2">DSM 26130</strain>
    </source>
</reference>
<name>A0A1I1GGP5_9BACT</name>
<accession>A0A1I1GGP5</accession>
<proteinExistence type="predicted"/>
<protein>
    <submittedName>
        <fullName evidence="1">Uncharacterized protein</fullName>
    </submittedName>
</protein>
<sequence>MTIQFSPQEIEVIQRYFNKVRSGFLQTQLPQECPEWTTVFLLLRKLLAFGIYAGLQTDSGIPYKELQTKTQKPETMLANVHTYAGTFEQLLAAYTAHH</sequence>
<keyword evidence="2" id="KW-1185">Reference proteome</keyword>
<dbReference type="STRING" id="662367.SAMN05216167_101473"/>
<dbReference type="EMBL" id="FOLQ01000001">
    <property type="protein sequence ID" value="SFC10959.1"/>
    <property type="molecule type" value="Genomic_DNA"/>
</dbReference>
<dbReference type="Proteomes" id="UP000198598">
    <property type="component" value="Unassembled WGS sequence"/>
</dbReference>